<protein>
    <recommendedName>
        <fullName evidence="3">TATA element modulatory factor 1 TATA binding domain-containing protein</fullName>
    </recommendedName>
</protein>
<dbReference type="EMBL" id="JABEBT010000009">
    <property type="protein sequence ID" value="KAF7638876.1"/>
    <property type="molecule type" value="Genomic_DNA"/>
</dbReference>
<feature type="domain" description="TATA element modulatory factor 1 TATA binding" evidence="3">
    <location>
        <begin position="780"/>
        <end position="835"/>
    </location>
</feature>
<evidence type="ECO:0000259" key="3">
    <source>
        <dbReference type="Pfam" id="PF12325"/>
    </source>
</evidence>
<accession>A0A8T0A0R4</accession>
<feature type="region of interest" description="Disordered" evidence="2">
    <location>
        <begin position="28"/>
        <end position="53"/>
    </location>
</feature>
<name>A0A8T0A0R4_9BILA</name>
<gene>
    <name evidence="4" type="ORF">Mgra_00001685</name>
</gene>
<feature type="coiled-coil region" evidence="1">
    <location>
        <begin position="521"/>
        <end position="587"/>
    </location>
</feature>
<keyword evidence="5" id="KW-1185">Reference proteome</keyword>
<dbReference type="Pfam" id="PF12325">
    <property type="entry name" value="TMF_TATA_bd"/>
    <property type="match status" value="1"/>
</dbReference>
<dbReference type="AlphaFoldDB" id="A0A8T0A0R4"/>
<feature type="coiled-coil region" evidence="1">
    <location>
        <begin position="781"/>
        <end position="836"/>
    </location>
</feature>
<evidence type="ECO:0000256" key="1">
    <source>
        <dbReference type="SAM" id="Coils"/>
    </source>
</evidence>
<organism evidence="4 5">
    <name type="scientific">Meloidogyne graminicola</name>
    <dbReference type="NCBI Taxonomy" id="189291"/>
    <lineage>
        <taxon>Eukaryota</taxon>
        <taxon>Metazoa</taxon>
        <taxon>Ecdysozoa</taxon>
        <taxon>Nematoda</taxon>
        <taxon>Chromadorea</taxon>
        <taxon>Rhabditida</taxon>
        <taxon>Tylenchina</taxon>
        <taxon>Tylenchomorpha</taxon>
        <taxon>Tylenchoidea</taxon>
        <taxon>Meloidogynidae</taxon>
        <taxon>Meloidogyninae</taxon>
        <taxon>Meloidogyne</taxon>
    </lineage>
</organism>
<evidence type="ECO:0000256" key="2">
    <source>
        <dbReference type="SAM" id="MobiDB-lite"/>
    </source>
</evidence>
<feature type="region of interest" description="Disordered" evidence="2">
    <location>
        <begin position="104"/>
        <end position="169"/>
    </location>
</feature>
<dbReference type="InterPro" id="IPR022091">
    <property type="entry name" value="TMF_TATA-bd"/>
</dbReference>
<feature type="coiled-coil region" evidence="1">
    <location>
        <begin position="291"/>
        <end position="346"/>
    </location>
</feature>
<reference evidence="4" key="1">
    <citation type="journal article" date="2020" name="Ecol. Evol.">
        <title>Genome structure and content of the rice root-knot nematode (Meloidogyne graminicola).</title>
        <authorList>
            <person name="Phan N.T."/>
            <person name="Danchin E.G.J."/>
            <person name="Klopp C."/>
            <person name="Perfus-Barbeoch L."/>
            <person name="Kozlowski D.K."/>
            <person name="Koutsovoulos G.D."/>
            <person name="Lopez-Roques C."/>
            <person name="Bouchez O."/>
            <person name="Zahm M."/>
            <person name="Besnard G."/>
            <person name="Bellafiore S."/>
        </authorList>
    </citation>
    <scope>NUCLEOTIDE SEQUENCE</scope>
    <source>
        <strain evidence="4">VN-18</strain>
    </source>
</reference>
<proteinExistence type="predicted"/>
<feature type="coiled-coil region" evidence="1">
    <location>
        <begin position="373"/>
        <end position="463"/>
    </location>
</feature>
<keyword evidence="1" id="KW-0175">Coiled coil</keyword>
<dbReference type="OrthoDB" id="74178at2759"/>
<feature type="coiled-coil region" evidence="1">
    <location>
        <begin position="620"/>
        <end position="693"/>
    </location>
</feature>
<evidence type="ECO:0000313" key="5">
    <source>
        <dbReference type="Proteomes" id="UP000605970"/>
    </source>
</evidence>
<feature type="compositionally biased region" description="Polar residues" evidence="2">
    <location>
        <begin position="159"/>
        <end position="169"/>
    </location>
</feature>
<sequence length="843" mass="97433">MSFGGFTNFAKNALLTAQKHIDSALHIEEELDESDNENQGEDDETEREDNNLNDILTKNDTQLANFWDSIQSNNLNKTIYNNQKEPKNDKINDNQLVDFMDVDLNEPSSHHSPWGEQSENTNQPIVDTEPNPIRDAHEPSNIFNYSPSSHSPDDDESSQNGQSTTTAQHSSELELVSLNMEKGESDDATSVDNEKQTCIVPASSEKTLDRFEEIRTIASSDIEIIRQIDDWYSFFKKSITSSHNNGSSFQNILKINKEDKMVNSNLSKDLNLEAQSAQEMSEQIALLLGKLKNKDQRIEELGRLNDNLKVTNENLTARYKQKSSSETKLKTQLADTEKQLNDLLGEGTGKKLSEYSGRQAKEIRKLKQELTQLEIVTAARDSAIEELQELNQQIQEQESHIIQLNEELEKSENDTKRLNNEMEKLKNKNLNMESQLLEALKNLENVKDELKRLEKDGKIWNREKRGYFWVPSHFRAVILFELLKENKQLSNKLINKSVQEGMEDEREKGIIEDLNVEKTKNIEALKRIRTLEQKLEDLQDSQRDFALEISTANSPLLSTIASLEEKIVSLERQNESLFRSLNQANINLTESNSKSSITIEMLGRNLEEEKLNNSIKVEEYNKLINEYNHLESKLKFSEEELLNQQRKSILQIERVENRIIELENELTRRRTEIGDLQRKNGELEQKLAKTMKEQIITPTLLLNKNNLLICNDLMDVDDKIKNNIGAKFKQEKEQKQQQQLFMSQKQNCLKSFQKPSSSSNLLKSDFDGIISTDYLLDFSSVEHLRSELDSTQAQLYQLRERFDHLLELYGGCLENIEELKEDNEDLRKLCKEQALKMSNEKFF</sequence>
<comment type="caution">
    <text evidence="4">The sequence shown here is derived from an EMBL/GenBank/DDBJ whole genome shotgun (WGS) entry which is preliminary data.</text>
</comment>
<feature type="compositionally biased region" description="Acidic residues" evidence="2">
    <location>
        <begin position="29"/>
        <end position="47"/>
    </location>
</feature>
<evidence type="ECO:0000313" key="4">
    <source>
        <dbReference type="EMBL" id="KAF7638876.1"/>
    </source>
</evidence>
<feature type="compositionally biased region" description="Polar residues" evidence="2">
    <location>
        <begin position="106"/>
        <end position="125"/>
    </location>
</feature>
<dbReference type="Proteomes" id="UP000605970">
    <property type="component" value="Unassembled WGS sequence"/>
</dbReference>